<dbReference type="Proteomes" id="UP000663879">
    <property type="component" value="Unassembled WGS sequence"/>
</dbReference>
<feature type="region of interest" description="Disordered" evidence="1">
    <location>
        <begin position="1"/>
        <end position="26"/>
    </location>
</feature>
<gene>
    <name evidence="2" type="ORF">OXX778_LOCUS23338</name>
</gene>
<dbReference type="EMBL" id="CAJNOC010012197">
    <property type="protein sequence ID" value="CAF1152504.1"/>
    <property type="molecule type" value="Genomic_DNA"/>
</dbReference>
<sequence>MKDDMIEERAKASGHCLRESTPNEKTRVKIESQDDYLGYKTYHEDLETDTHSLEKTNVQIETPKLETSRRYDDLTTVTSIQDELTMNSCLPDEPSFIEQKDLPVDTDKVENRRQISVNSEVLSTQLCKEAIQHFCSPCVDALFKHKQNQVTVNKDSIFKPDRFTKKTDIDTWWTRFELYLKTGPIAPQNLRTI</sequence>
<dbReference type="AlphaFoldDB" id="A0A814STX1"/>
<feature type="non-terminal residue" evidence="2">
    <location>
        <position position="1"/>
    </location>
</feature>
<organism evidence="2 3">
    <name type="scientific">Brachionus calyciflorus</name>
    <dbReference type="NCBI Taxonomy" id="104777"/>
    <lineage>
        <taxon>Eukaryota</taxon>
        <taxon>Metazoa</taxon>
        <taxon>Spiralia</taxon>
        <taxon>Gnathifera</taxon>
        <taxon>Rotifera</taxon>
        <taxon>Eurotatoria</taxon>
        <taxon>Monogononta</taxon>
        <taxon>Pseudotrocha</taxon>
        <taxon>Ploima</taxon>
        <taxon>Brachionidae</taxon>
        <taxon>Brachionus</taxon>
    </lineage>
</organism>
<evidence type="ECO:0000313" key="2">
    <source>
        <dbReference type="EMBL" id="CAF1152504.1"/>
    </source>
</evidence>
<evidence type="ECO:0000313" key="3">
    <source>
        <dbReference type="Proteomes" id="UP000663879"/>
    </source>
</evidence>
<name>A0A814STX1_9BILA</name>
<proteinExistence type="predicted"/>
<reference evidence="2" key="1">
    <citation type="submission" date="2021-02" db="EMBL/GenBank/DDBJ databases">
        <authorList>
            <person name="Nowell W R."/>
        </authorList>
    </citation>
    <scope>NUCLEOTIDE SEQUENCE</scope>
    <source>
        <strain evidence="2">Ploen Becks lab</strain>
    </source>
</reference>
<evidence type="ECO:0000256" key="1">
    <source>
        <dbReference type="SAM" id="MobiDB-lite"/>
    </source>
</evidence>
<protein>
    <submittedName>
        <fullName evidence="2">Uncharacterized protein</fullName>
    </submittedName>
</protein>
<comment type="caution">
    <text evidence="2">The sequence shown here is derived from an EMBL/GenBank/DDBJ whole genome shotgun (WGS) entry which is preliminary data.</text>
</comment>
<accession>A0A814STX1</accession>
<dbReference type="OrthoDB" id="10210820at2759"/>
<keyword evidence="3" id="KW-1185">Reference proteome</keyword>